<dbReference type="Proteomes" id="UP001500002">
    <property type="component" value="Unassembled WGS sequence"/>
</dbReference>
<dbReference type="InterPro" id="IPR036271">
    <property type="entry name" value="Tet_transcr_reg_TetR-rel_C_sf"/>
</dbReference>
<dbReference type="InterPro" id="IPR009057">
    <property type="entry name" value="Homeodomain-like_sf"/>
</dbReference>
<dbReference type="PRINTS" id="PR00455">
    <property type="entry name" value="HTHTETR"/>
</dbReference>
<proteinExistence type="predicted"/>
<protein>
    <submittedName>
        <fullName evidence="7">TetR family transcriptional regulator ActII</fullName>
    </submittedName>
</protein>
<name>A0ABN2M156_9MICO</name>
<evidence type="ECO:0000313" key="7">
    <source>
        <dbReference type="EMBL" id="GAA1805521.1"/>
    </source>
</evidence>
<dbReference type="InterPro" id="IPR004111">
    <property type="entry name" value="Repressor_TetR_C"/>
</dbReference>
<keyword evidence="1" id="KW-0678">Repressor</keyword>
<dbReference type="Gene3D" id="1.10.357.10">
    <property type="entry name" value="Tetracycline Repressor, domain 2"/>
    <property type="match status" value="1"/>
</dbReference>
<feature type="DNA-binding region" description="H-T-H motif" evidence="5">
    <location>
        <begin position="38"/>
        <end position="57"/>
    </location>
</feature>
<keyword evidence="8" id="KW-1185">Reference proteome</keyword>
<evidence type="ECO:0000256" key="5">
    <source>
        <dbReference type="PROSITE-ProRule" id="PRU00335"/>
    </source>
</evidence>
<sequence length="222" mass="23849">MYNSQMGRTAGQRAGLTRERITDAAMGLLRDDGLEAVSMRRLADRLGVAPNSIYAHIADKAALIDELIDAILGGVPTPADGGWRERIERIMGDSRRELLAHPDLIPFALVRQSVGPNALRLGEVTLTALREAGLDGPEAVTGLQVLLVHTIGSAAFETGRAQDPEPAARIRRGRERAEEFGGVTAELSEPISHWSGDAVFERGLGWLLDGLVSDAASRRAAR</sequence>
<dbReference type="PANTHER" id="PTHR30055">
    <property type="entry name" value="HTH-TYPE TRANSCRIPTIONAL REGULATOR RUTR"/>
    <property type="match status" value="1"/>
</dbReference>
<dbReference type="EMBL" id="BAAANJ010000004">
    <property type="protein sequence ID" value="GAA1805521.1"/>
    <property type="molecule type" value="Genomic_DNA"/>
</dbReference>
<keyword evidence="2" id="KW-0805">Transcription regulation</keyword>
<dbReference type="PRINTS" id="PR00400">
    <property type="entry name" value="TETREPRESSOR"/>
</dbReference>
<dbReference type="SUPFAM" id="SSF46689">
    <property type="entry name" value="Homeodomain-like"/>
    <property type="match status" value="1"/>
</dbReference>
<dbReference type="InterPro" id="IPR050109">
    <property type="entry name" value="HTH-type_TetR-like_transc_reg"/>
</dbReference>
<gene>
    <name evidence="7" type="primary">actII</name>
    <name evidence="7" type="ORF">GCM10009749_12040</name>
</gene>
<accession>A0ABN2M156</accession>
<organism evidence="7 8">
    <name type="scientific">Agromyces neolithicus</name>
    <dbReference type="NCBI Taxonomy" id="269420"/>
    <lineage>
        <taxon>Bacteria</taxon>
        <taxon>Bacillati</taxon>
        <taxon>Actinomycetota</taxon>
        <taxon>Actinomycetes</taxon>
        <taxon>Micrococcales</taxon>
        <taxon>Microbacteriaceae</taxon>
        <taxon>Agromyces</taxon>
    </lineage>
</organism>
<evidence type="ECO:0000313" key="8">
    <source>
        <dbReference type="Proteomes" id="UP001500002"/>
    </source>
</evidence>
<evidence type="ECO:0000256" key="1">
    <source>
        <dbReference type="ARBA" id="ARBA00022491"/>
    </source>
</evidence>
<evidence type="ECO:0000259" key="6">
    <source>
        <dbReference type="PROSITE" id="PS50977"/>
    </source>
</evidence>
<feature type="domain" description="HTH tetR-type" evidence="6">
    <location>
        <begin position="15"/>
        <end position="75"/>
    </location>
</feature>
<dbReference type="Pfam" id="PF02909">
    <property type="entry name" value="TetR_C_1"/>
    <property type="match status" value="1"/>
</dbReference>
<dbReference type="SUPFAM" id="SSF48498">
    <property type="entry name" value="Tetracyclin repressor-like, C-terminal domain"/>
    <property type="match status" value="1"/>
</dbReference>
<reference evidence="7 8" key="1">
    <citation type="journal article" date="2019" name="Int. J. Syst. Evol. Microbiol.">
        <title>The Global Catalogue of Microorganisms (GCM) 10K type strain sequencing project: providing services to taxonomists for standard genome sequencing and annotation.</title>
        <authorList>
            <consortium name="The Broad Institute Genomics Platform"/>
            <consortium name="The Broad Institute Genome Sequencing Center for Infectious Disease"/>
            <person name="Wu L."/>
            <person name="Ma J."/>
        </authorList>
    </citation>
    <scope>NUCLEOTIDE SEQUENCE [LARGE SCALE GENOMIC DNA]</scope>
    <source>
        <strain evidence="7 8">JCM 14322</strain>
    </source>
</reference>
<evidence type="ECO:0000256" key="2">
    <source>
        <dbReference type="ARBA" id="ARBA00023015"/>
    </source>
</evidence>
<dbReference type="PROSITE" id="PS50977">
    <property type="entry name" value="HTH_TETR_2"/>
    <property type="match status" value="1"/>
</dbReference>
<evidence type="ECO:0000256" key="4">
    <source>
        <dbReference type="ARBA" id="ARBA00023163"/>
    </source>
</evidence>
<dbReference type="Pfam" id="PF00440">
    <property type="entry name" value="TetR_N"/>
    <property type="match status" value="1"/>
</dbReference>
<dbReference type="InterPro" id="IPR001647">
    <property type="entry name" value="HTH_TetR"/>
</dbReference>
<evidence type="ECO:0000256" key="3">
    <source>
        <dbReference type="ARBA" id="ARBA00023125"/>
    </source>
</evidence>
<comment type="caution">
    <text evidence="7">The sequence shown here is derived from an EMBL/GenBank/DDBJ whole genome shotgun (WGS) entry which is preliminary data.</text>
</comment>
<keyword evidence="3 5" id="KW-0238">DNA-binding</keyword>
<dbReference type="InterPro" id="IPR003012">
    <property type="entry name" value="Tet_transcr_reg_TetR"/>
</dbReference>
<keyword evidence="4" id="KW-0804">Transcription</keyword>
<dbReference type="PANTHER" id="PTHR30055:SF151">
    <property type="entry name" value="TRANSCRIPTIONAL REGULATORY PROTEIN"/>
    <property type="match status" value="1"/>
</dbReference>